<dbReference type="AlphaFoldDB" id="A0A5J4ZJK1"/>
<keyword evidence="2" id="KW-1185">Reference proteome</keyword>
<proteinExistence type="predicted"/>
<protein>
    <recommendedName>
        <fullName evidence="3">Zinc finger PMZ-type domain-containing protein</fullName>
    </recommendedName>
</protein>
<sequence length="228" mass="25920">MIRKKLMKRFEKKRDKMSKHCGLLCQTIQARLEKVKIKARHCQTTWAGNGEYKVECFGKQLVANLIEKTCNCRRWDITGVPYAYVVAAILLYKDIHEKFVDLYYHKETYLRAYTPTVHFILDSSSVKSKKARGTSSKNNSTNMLIGQQELLELLILLELLELLDLLELQGPAEATGSVEAVGSARATRVPRVATLELRGMTIIRNYFNGNSSGPKRIGVIARRKNSEV</sequence>
<reference evidence="1 2" key="1">
    <citation type="submission" date="2019-09" db="EMBL/GenBank/DDBJ databases">
        <title>A chromosome-level genome assembly of the Chinese tupelo Nyssa sinensis.</title>
        <authorList>
            <person name="Yang X."/>
            <person name="Kang M."/>
            <person name="Yang Y."/>
            <person name="Xiong H."/>
            <person name="Wang M."/>
            <person name="Zhang Z."/>
            <person name="Wang Z."/>
            <person name="Wu H."/>
            <person name="Ma T."/>
            <person name="Liu J."/>
            <person name="Xi Z."/>
        </authorList>
    </citation>
    <scope>NUCLEOTIDE SEQUENCE [LARGE SCALE GENOMIC DNA]</scope>
    <source>
        <strain evidence="1">J267</strain>
        <tissue evidence="1">Leaf</tissue>
    </source>
</reference>
<dbReference type="PANTHER" id="PTHR31973:SF187">
    <property type="entry name" value="MUTATOR TRANSPOSASE MUDRA PROTEIN"/>
    <property type="match status" value="1"/>
</dbReference>
<dbReference type="OrthoDB" id="1939383at2759"/>
<evidence type="ECO:0000313" key="2">
    <source>
        <dbReference type="Proteomes" id="UP000325577"/>
    </source>
</evidence>
<dbReference type="EMBL" id="CM018050">
    <property type="protein sequence ID" value="KAA8518219.1"/>
    <property type="molecule type" value="Genomic_DNA"/>
</dbReference>
<dbReference type="PANTHER" id="PTHR31973">
    <property type="entry name" value="POLYPROTEIN, PUTATIVE-RELATED"/>
    <property type="match status" value="1"/>
</dbReference>
<accession>A0A5J4ZJK1</accession>
<dbReference type="Proteomes" id="UP000325577">
    <property type="component" value="Linkage Group LG7"/>
</dbReference>
<evidence type="ECO:0000313" key="1">
    <source>
        <dbReference type="EMBL" id="KAA8518219.1"/>
    </source>
</evidence>
<evidence type="ECO:0008006" key="3">
    <source>
        <dbReference type="Google" id="ProtNLM"/>
    </source>
</evidence>
<organism evidence="1 2">
    <name type="scientific">Nyssa sinensis</name>
    <dbReference type="NCBI Taxonomy" id="561372"/>
    <lineage>
        <taxon>Eukaryota</taxon>
        <taxon>Viridiplantae</taxon>
        <taxon>Streptophyta</taxon>
        <taxon>Embryophyta</taxon>
        <taxon>Tracheophyta</taxon>
        <taxon>Spermatophyta</taxon>
        <taxon>Magnoliopsida</taxon>
        <taxon>eudicotyledons</taxon>
        <taxon>Gunneridae</taxon>
        <taxon>Pentapetalae</taxon>
        <taxon>asterids</taxon>
        <taxon>Cornales</taxon>
        <taxon>Nyssaceae</taxon>
        <taxon>Nyssa</taxon>
    </lineage>
</organism>
<gene>
    <name evidence="1" type="ORF">F0562_015693</name>
</gene>
<name>A0A5J4ZJK1_9ASTE</name>